<keyword evidence="2" id="KW-1185">Reference proteome</keyword>
<organism evidence="1 2">
    <name type="scientific">Roseofilum reptotaenium AO1-A</name>
    <dbReference type="NCBI Taxonomy" id="1925591"/>
    <lineage>
        <taxon>Bacteria</taxon>
        <taxon>Bacillati</taxon>
        <taxon>Cyanobacteriota</taxon>
        <taxon>Cyanophyceae</taxon>
        <taxon>Desertifilales</taxon>
        <taxon>Desertifilaceae</taxon>
        <taxon>Roseofilum</taxon>
    </lineage>
</organism>
<comment type="caution">
    <text evidence="1">The sequence shown here is derived from an EMBL/GenBank/DDBJ whole genome shotgun (WGS) entry which is preliminary data.</text>
</comment>
<proteinExistence type="predicted"/>
<dbReference type="EMBL" id="MLAW01000007">
    <property type="protein sequence ID" value="OJJ26401.1"/>
    <property type="molecule type" value="Genomic_DNA"/>
</dbReference>
<evidence type="ECO:0000313" key="2">
    <source>
        <dbReference type="Proteomes" id="UP000183940"/>
    </source>
</evidence>
<gene>
    <name evidence="1" type="ORF">BI308_05980</name>
</gene>
<sequence>MSKVYSTEDLIAILAQERQACMRGERLNLNSQLSGHPIIDQFVAVEGVQNFIAYKDFQSTIHQYQREYQVSGIIWQEILIHQQTLHYPTIHDQLIALPQDLDILQQAKPDILNFWHQVTVAMDIFIADGRRYQKITHQDIELISHRTQWALIYKWENPSYLEIVLQLGWGQPTEASYQRSLPHSGSRSIHAVYPGTHPIG</sequence>
<accession>A0A1L9QUP9</accession>
<protein>
    <submittedName>
        <fullName evidence="1">Uncharacterized protein</fullName>
    </submittedName>
</protein>
<evidence type="ECO:0000313" key="1">
    <source>
        <dbReference type="EMBL" id="OJJ26401.1"/>
    </source>
</evidence>
<dbReference type="AlphaFoldDB" id="A0A1L9QUP9"/>
<dbReference type="STRING" id="1925591.BI308_05980"/>
<name>A0A1L9QUP9_9CYAN</name>
<reference evidence="1" key="1">
    <citation type="submission" date="2016-10" db="EMBL/GenBank/DDBJ databases">
        <title>CRISPR-Cas defence system in Roseofilum reptotaenium: evidence of a bacteriophage-cyanobacterium arms race in the coral black band disease.</title>
        <authorList>
            <person name="Buerger P."/>
            <person name="Wood-Charlson E.M."/>
            <person name="Weynberg K.D."/>
            <person name="Willis B."/>
            <person name="Van Oppen M.J."/>
        </authorList>
    </citation>
    <scope>NUCLEOTIDE SEQUENCE [LARGE SCALE GENOMIC DNA]</scope>
    <source>
        <strain evidence="1">AO1-A</strain>
    </source>
</reference>
<dbReference type="Proteomes" id="UP000183940">
    <property type="component" value="Unassembled WGS sequence"/>
</dbReference>